<protein>
    <submittedName>
        <fullName evidence="1">Uncharacterized protein</fullName>
    </submittedName>
</protein>
<dbReference type="Proteomes" id="UP000188268">
    <property type="component" value="Unassembled WGS sequence"/>
</dbReference>
<dbReference type="AlphaFoldDB" id="A0A1R3GSV0"/>
<name>A0A1R3GSV0_COCAP</name>
<reference evidence="1 2" key="1">
    <citation type="submission" date="2013-09" db="EMBL/GenBank/DDBJ databases">
        <title>Corchorus capsularis genome sequencing.</title>
        <authorList>
            <person name="Alam M."/>
            <person name="Haque M.S."/>
            <person name="Islam M.S."/>
            <person name="Emdad E.M."/>
            <person name="Islam M.M."/>
            <person name="Ahmed B."/>
            <person name="Halim A."/>
            <person name="Hossen Q.M.M."/>
            <person name="Hossain M.Z."/>
            <person name="Ahmed R."/>
            <person name="Khan M.M."/>
            <person name="Islam R."/>
            <person name="Rashid M.M."/>
            <person name="Khan S.A."/>
            <person name="Rahman M.S."/>
            <person name="Alam M."/>
        </authorList>
    </citation>
    <scope>NUCLEOTIDE SEQUENCE [LARGE SCALE GENOMIC DNA]</scope>
    <source>
        <strain evidence="2">cv. CVL-1</strain>
        <tissue evidence="1">Whole seedling</tissue>
    </source>
</reference>
<keyword evidence="2" id="KW-1185">Reference proteome</keyword>
<evidence type="ECO:0000313" key="2">
    <source>
        <dbReference type="Proteomes" id="UP000188268"/>
    </source>
</evidence>
<comment type="caution">
    <text evidence="1">The sequence shown here is derived from an EMBL/GenBank/DDBJ whole genome shotgun (WGS) entry which is preliminary data.</text>
</comment>
<dbReference type="EMBL" id="AWWV01013545">
    <property type="protein sequence ID" value="OMO61195.1"/>
    <property type="molecule type" value="Genomic_DNA"/>
</dbReference>
<accession>A0A1R3GSV0</accession>
<organism evidence="1 2">
    <name type="scientific">Corchorus capsularis</name>
    <name type="common">Jute</name>
    <dbReference type="NCBI Taxonomy" id="210143"/>
    <lineage>
        <taxon>Eukaryota</taxon>
        <taxon>Viridiplantae</taxon>
        <taxon>Streptophyta</taxon>
        <taxon>Embryophyta</taxon>
        <taxon>Tracheophyta</taxon>
        <taxon>Spermatophyta</taxon>
        <taxon>Magnoliopsida</taxon>
        <taxon>eudicotyledons</taxon>
        <taxon>Gunneridae</taxon>
        <taxon>Pentapetalae</taxon>
        <taxon>rosids</taxon>
        <taxon>malvids</taxon>
        <taxon>Malvales</taxon>
        <taxon>Malvaceae</taxon>
        <taxon>Grewioideae</taxon>
        <taxon>Apeibeae</taxon>
        <taxon>Corchorus</taxon>
    </lineage>
</organism>
<gene>
    <name evidence="1" type="ORF">CCACVL1_23697</name>
</gene>
<proteinExistence type="predicted"/>
<dbReference type="Gramene" id="OMO61195">
    <property type="protein sequence ID" value="OMO61195"/>
    <property type="gene ID" value="CCACVL1_23697"/>
</dbReference>
<evidence type="ECO:0000313" key="1">
    <source>
        <dbReference type="EMBL" id="OMO61195.1"/>
    </source>
</evidence>
<sequence>MELRVVDRRHHKLGLHQLVPMSPGPLHT</sequence>